<accession>A0ABP5JGM9</accession>
<sequence>MARQDVRLICFIHPSVVVVVRLVGIDQRLKLISDERFVKSNRQGREFMHATEACQDYLFTVGFQL</sequence>
<name>A0ABP5JGM9_9ACTN</name>
<keyword evidence="2" id="KW-1185">Reference proteome</keyword>
<evidence type="ECO:0000313" key="2">
    <source>
        <dbReference type="Proteomes" id="UP001501161"/>
    </source>
</evidence>
<reference evidence="2" key="1">
    <citation type="journal article" date="2019" name="Int. J. Syst. Evol. Microbiol.">
        <title>The Global Catalogue of Microorganisms (GCM) 10K type strain sequencing project: providing services to taxonomists for standard genome sequencing and annotation.</title>
        <authorList>
            <consortium name="The Broad Institute Genomics Platform"/>
            <consortium name="The Broad Institute Genome Sequencing Center for Infectious Disease"/>
            <person name="Wu L."/>
            <person name="Ma J."/>
        </authorList>
    </citation>
    <scope>NUCLEOTIDE SEQUENCE [LARGE SCALE GENOMIC DNA]</scope>
    <source>
        <strain evidence="2">JCM 13813</strain>
    </source>
</reference>
<gene>
    <name evidence="1" type="ORF">GCM10009726_36350</name>
</gene>
<dbReference type="EMBL" id="BAAAMQ010000017">
    <property type="protein sequence ID" value="GAA2116662.1"/>
    <property type="molecule type" value="Genomic_DNA"/>
</dbReference>
<proteinExistence type="predicted"/>
<organism evidence="1 2">
    <name type="scientific">Nocardioides furvisabuli</name>
    <dbReference type="NCBI Taxonomy" id="375542"/>
    <lineage>
        <taxon>Bacteria</taxon>
        <taxon>Bacillati</taxon>
        <taxon>Actinomycetota</taxon>
        <taxon>Actinomycetes</taxon>
        <taxon>Propionibacteriales</taxon>
        <taxon>Nocardioidaceae</taxon>
        <taxon>Nocardioides</taxon>
    </lineage>
</organism>
<evidence type="ECO:0000313" key="1">
    <source>
        <dbReference type="EMBL" id="GAA2116662.1"/>
    </source>
</evidence>
<protein>
    <submittedName>
        <fullName evidence="1">Uncharacterized protein</fullName>
    </submittedName>
</protein>
<comment type="caution">
    <text evidence="1">The sequence shown here is derived from an EMBL/GenBank/DDBJ whole genome shotgun (WGS) entry which is preliminary data.</text>
</comment>
<dbReference type="Proteomes" id="UP001501161">
    <property type="component" value="Unassembled WGS sequence"/>
</dbReference>